<accession>A0A2V2W5F1</accession>
<comment type="caution">
    <text evidence="2">The sequence shown here is derived from an EMBL/GenBank/DDBJ whole genome shotgun (WGS) entry which is preliminary data.</text>
</comment>
<name>A0A2V2W5F1_TRYCR</name>
<dbReference type="AlphaFoldDB" id="A0A2V2W5F1"/>
<dbReference type="VEuPathDB" id="TriTrypDB:C4B63_22g23"/>
<dbReference type="VEuPathDB" id="TriTrypDB:Tc_MARK_5985"/>
<dbReference type="InterPro" id="IPR011989">
    <property type="entry name" value="ARM-like"/>
</dbReference>
<dbReference type="VEuPathDB" id="TriTrypDB:TcBrA4_0037030"/>
<dbReference type="VEuPathDB" id="TriTrypDB:TcCLB.511421.200"/>
<dbReference type="InterPro" id="IPR016024">
    <property type="entry name" value="ARM-type_fold"/>
</dbReference>
<dbReference type="SUPFAM" id="SSF48371">
    <property type="entry name" value="ARM repeat"/>
    <property type="match status" value="1"/>
</dbReference>
<feature type="region of interest" description="Disordered" evidence="1">
    <location>
        <begin position="1"/>
        <end position="30"/>
    </location>
</feature>
<dbReference type="VEuPathDB" id="TriTrypDB:BCY84_01623"/>
<dbReference type="VEuPathDB" id="TriTrypDB:TCDM_01035"/>
<dbReference type="Proteomes" id="UP000246078">
    <property type="component" value="Unassembled WGS sequence"/>
</dbReference>
<gene>
    <name evidence="2" type="ORF">C3747_169g96</name>
</gene>
<dbReference type="Gene3D" id="1.25.10.10">
    <property type="entry name" value="Leucine-rich Repeat Variant"/>
    <property type="match status" value="1"/>
</dbReference>
<evidence type="ECO:0000313" key="3">
    <source>
        <dbReference type="Proteomes" id="UP000246078"/>
    </source>
</evidence>
<dbReference type="VEuPathDB" id="TriTrypDB:TcYC6_0016320"/>
<dbReference type="EMBL" id="PRFC01000169">
    <property type="protein sequence ID" value="PWV03761.1"/>
    <property type="molecule type" value="Genomic_DNA"/>
</dbReference>
<dbReference type="VEuPathDB" id="TriTrypDB:ECC02_005576"/>
<proteinExistence type="predicted"/>
<protein>
    <submittedName>
        <fullName evidence="2">ARM-like helical domain-containing protein</fullName>
    </submittedName>
</protein>
<sequence>MKPAAPKTPSKALKGKTATPNKALEKAPKKMSKCEKFLHELEDLNQSQRWKKVVEMGRAAHAGGEASSELALLLQLSQSGVPYERVLGAMGLCQTNCSSEIRRLLRDPCDRVAILAMMPAAVHLSDNDLCELFKELPRRRLSFLCERLDHKKRLPAVADKYIATLPPLVRSSSAHALLCWASEALLARQNPLALRHFSRSEWYTVVKRVPDFALAFAEKGLKDAATLESASERIHVILNAFRRFYPSVGLKLLTSAMNHFCVPDDCIVAYSNIFPEAVAELVVKHKRLCVFDVWRPPKNLRHETFLALIDSGGMRHSHVTDFFLLAPPKLRSFLYSSRNDMFRNANGSMNVDVLFYVTDPAERRREAMRALTEIAELRTDPIEWLKYLFVLPFPEALEMAGRYLQDSRVNTRAAACASLVKSGSFHPEHLHDILDFCVKRGKENDIVRQNFLSEISGIPPHLWKEDHYPKLVKIVQGAFDSRDASTATFSSIMSLIRCTVRFNTVLADKFLLNILNRGFQFVLSNTKQIPRAVMEHLWKFMLPWLKEKVDKKAFSTVDYILEEVGPSLHFVAESSVPFMKTLLKNSESCVAINAFKVLFRFFRPTLMELLPGLLEESLEWIGVDEVRHVVSLHLQGRWLDRYLVPIQTNGRLGTCKGEWLVLFRNGHCWTAAKQEKYAKSISHNLSCANYSRELILGNLAALRKLYSANVTEALAPFIKEEHTDPFLWSNAIELLGKLDDAASLKVLKDAFNDERVRVAVYAIRRRICNLPTAQIIEELDVPLHSKLVAVQKVALRHVCDAGDDVAYAYLSQLRHGEKMHPNLEAVWLSAMFQFLEKREVWDIFMDVAKGKEYILAKTLVDVPDDTLVEDWQLVNLDKLLTVLLSCEELTVVLAVLERLKKRPLRRDEEVVRTMLHILKTTTINEIMKLTVGALCISSADKQEVASAFVSLRPESRLWRVADTLIQLRHTACDRFKEIAVAYMKLLLENCCQTAVVCQLICYLPVKDLLRHLNDVLQRGLLHAGAVNSMLSSLKCTTEIVNEFEAVENQIRQHEHPHMQRIGLAMLESAASIGKWDEKRRKALEVYRNASDGWVSDDAKMVDLPRE</sequence>
<dbReference type="VEuPathDB" id="TriTrypDB:TcG_07764"/>
<dbReference type="VEuPathDB" id="TriTrypDB:TcCL_ESM10774"/>
<evidence type="ECO:0000256" key="1">
    <source>
        <dbReference type="SAM" id="MobiDB-lite"/>
    </source>
</evidence>
<reference evidence="2 3" key="1">
    <citation type="journal article" date="2018" name="Microb. Genom.">
        <title>Expanding an expanded genome: long-read sequencing of Trypanosoma cruzi.</title>
        <authorList>
            <person name="Berna L."/>
            <person name="Rodriguez M."/>
            <person name="Chiribao M.L."/>
            <person name="Parodi-Talice A."/>
            <person name="Pita S."/>
            <person name="Rijo G."/>
            <person name="Alvarez-Valin F."/>
            <person name="Robello C."/>
        </authorList>
    </citation>
    <scope>NUCLEOTIDE SEQUENCE [LARGE SCALE GENOMIC DNA]</scope>
    <source>
        <strain evidence="2 3">TCC</strain>
    </source>
</reference>
<dbReference type="VEuPathDB" id="TriTrypDB:C4B63_22g22"/>
<dbReference type="VEuPathDB" id="TriTrypDB:TCSYLVIO_007269"/>
<dbReference type="VEuPathDB" id="TriTrypDB:C3747_169g96"/>
<evidence type="ECO:0000313" key="2">
    <source>
        <dbReference type="EMBL" id="PWV03761.1"/>
    </source>
</evidence>
<organism evidence="2 3">
    <name type="scientific">Trypanosoma cruzi</name>
    <dbReference type="NCBI Taxonomy" id="5693"/>
    <lineage>
        <taxon>Eukaryota</taxon>
        <taxon>Discoba</taxon>
        <taxon>Euglenozoa</taxon>
        <taxon>Kinetoplastea</taxon>
        <taxon>Metakinetoplastina</taxon>
        <taxon>Trypanosomatida</taxon>
        <taxon>Trypanosomatidae</taxon>
        <taxon>Trypanosoma</taxon>
        <taxon>Schizotrypanum</taxon>
    </lineage>
</organism>
<dbReference type="VEuPathDB" id="TriTrypDB:TcCL_ESM05620"/>